<keyword evidence="3" id="KW-1185">Reference proteome</keyword>
<reference evidence="2 3" key="2">
    <citation type="journal article" date="2022" name="Mol. Biol. Evol.">
        <title>Comparative Genomics Reveals Insights into the Divergent Evolution of Astigmatic Mites and Household Pest Adaptations.</title>
        <authorList>
            <person name="Xiong Q."/>
            <person name="Wan A.T."/>
            <person name="Liu X."/>
            <person name="Fung C.S."/>
            <person name="Xiao X."/>
            <person name="Malainual N."/>
            <person name="Hou J."/>
            <person name="Wang L."/>
            <person name="Wang M."/>
            <person name="Yang K.Y."/>
            <person name="Cui Y."/>
            <person name="Leung E.L."/>
            <person name="Nong W."/>
            <person name="Shin S.K."/>
            <person name="Au S.W."/>
            <person name="Jeong K.Y."/>
            <person name="Chew F.T."/>
            <person name="Hui J.H."/>
            <person name="Leung T.F."/>
            <person name="Tungtrongchitr A."/>
            <person name="Zhong N."/>
            <person name="Liu Z."/>
            <person name="Tsui S.K."/>
        </authorList>
    </citation>
    <scope>NUCLEOTIDE SEQUENCE [LARGE SCALE GENOMIC DNA]</scope>
    <source>
        <strain evidence="2">Derp</strain>
    </source>
</reference>
<evidence type="ECO:0000313" key="2">
    <source>
        <dbReference type="EMBL" id="KAH9415453.1"/>
    </source>
</evidence>
<organism evidence="2 3">
    <name type="scientific">Dermatophagoides pteronyssinus</name>
    <name type="common">European house dust mite</name>
    <dbReference type="NCBI Taxonomy" id="6956"/>
    <lineage>
        <taxon>Eukaryota</taxon>
        <taxon>Metazoa</taxon>
        <taxon>Ecdysozoa</taxon>
        <taxon>Arthropoda</taxon>
        <taxon>Chelicerata</taxon>
        <taxon>Arachnida</taxon>
        <taxon>Acari</taxon>
        <taxon>Acariformes</taxon>
        <taxon>Sarcoptiformes</taxon>
        <taxon>Astigmata</taxon>
        <taxon>Psoroptidia</taxon>
        <taxon>Analgoidea</taxon>
        <taxon>Pyroglyphidae</taxon>
        <taxon>Dermatophagoidinae</taxon>
        <taxon>Dermatophagoides</taxon>
    </lineage>
</organism>
<comment type="caution">
    <text evidence="2">The sequence shown here is derived from an EMBL/GenBank/DDBJ whole genome shotgun (WGS) entry which is preliminary data.</text>
</comment>
<dbReference type="Proteomes" id="UP000887458">
    <property type="component" value="Unassembled WGS sequence"/>
</dbReference>
<sequence length="66" mass="8126">MHEHLKKYLKLKTIFHRYSMIDNNNMIYLRFVPRQMFFAGIKFWTFVISFYSSMGINNDSDKANYY</sequence>
<protein>
    <submittedName>
        <fullName evidence="2">Uncharacterized protein</fullName>
    </submittedName>
</protein>
<proteinExistence type="predicted"/>
<evidence type="ECO:0000256" key="1">
    <source>
        <dbReference type="SAM" id="Phobius"/>
    </source>
</evidence>
<keyword evidence="1" id="KW-1133">Transmembrane helix</keyword>
<keyword evidence="1" id="KW-0472">Membrane</keyword>
<name>A0ABQ8IYS3_DERPT</name>
<feature type="transmembrane region" description="Helical" evidence="1">
    <location>
        <begin position="36"/>
        <end position="56"/>
    </location>
</feature>
<gene>
    <name evidence="2" type="ORF">DERP_010309</name>
</gene>
<keyword evidence="1" id="KW-0812">Transmembrane</keyword>
<accession>A0ABQ8IYS3</accession>
<dbReference type="EMBL" id="NJHN03000096">
    <property type="protein sequence ID" value="KAH9415453.1"/>
    <property type="molecule type" value="Genomic_DNA"/>
</dbReference>
<reference evidence="2 3" key="1">
    <citation type="journal article" date="2018" name="J. Allergy Clin. Immunol.">
        <title>High-quality assembly of Dermatophagoides pteronyssinus genome and transcriptome reveals a wide range of novel allergens.</title>
        <authorList>
            <person name="Liu X.Y."/>
            <person name="Yang K.Y."/>
            <person name="Wang M.Q."/>
            <person name="Kwok J.S."/>
            <person name="Zeng X."/>
            <person name="Yang Z."/>
            <person name="Xiao X.J."/>
            <person name="Lau C.P."/>
            <person name="Li Y."/>
            <person name="Huang Z.M."/>
            <person name="Ba J.G."/>
            <person name="Yim A.K."/>
            <person name="Ouyang C.Y."/>
            <person name="Ngai S.M."/>
            <person name="Chan T.F."/>
            <person name="Leung E.L."/>
            <person name="Liu L."/>
            <person name="Liu Z.G."/>
            <person name="Tsui S.K."/>
        </authorList>
    </citation>
    <scope>NUCLEOTIDE SEQUENCE [LARGE SCALE GENOMIC DNA]</scope>
    <source>
        <strain evidence="2">Derp</strain>
    </source>
</reference>
<evidence type="ECO:0000313" key="3">
    <source>
        <dbReference type="Proteomes" id="UP000887458"/>
    </source>
</evidence>